<comment type="subcellular location">
    <subcellularLocation>
        <location evidence="6">Nucleus</location>
    </subcellularLocation>
</comment>
<keyword evidence="4 6" id="KW-0862">Zinc</keyword>
<comment type="similarity">
    <text evidence="1 6">Belongs to the FHY3/FAR1 family.</text>
</comment>
<dbReference type="Pfam" id="PF04434">
    <property type="entry name" value="SWIM"/>
    <property type="match status" value="1"/>
</dbReference>
<evidence type="ECO:0000256" key="1">
    <source>
        <dbReference type="ARBA" id="ARBA00005889"/>
    </source>
</evidence>
<organism evidence="9 10">
    <name type="scientific">Quercus lobata</name>
    <name type="common">Valley oak</name>
    <dbReference type="NCBI Taxonomy" id="97700"/>
    <lineage>
        <taxon>Eukaryota</taxon>
        <taxon>Viridiplantae</taxon>
        <taxon>Streptophyta</taxon>
        <taxon>Embryophyta</taxon>
        <taxon>Tracheophyta</taxon>
        <taxon>Spermatophyta</taxon>
        <taxon>Magnoliopsida</taxon>
        <taxon>eudicotyledons</taxon>
        <taxon>Gunneridae</taxon>
        <taxon>Pentapetalae</taxon>
        <taxon>rosids</taxon>
        <taxon>fabids</taxon>
        <taxon>Fagales</taxon>
        <taxon>Fagaceae</taxon>
        <taxon>Quercus</taxon>
    </lineage>
</organism>
<dbReference type="KEGG" id="qlo:115974722"/>
<gene>
    <name evidence="9" type="primary">LOC115974722</name>
</gene>
<keyword evidence="2 6" id="KW-0479">Metal-binding</keyword>
<dbReference type="PANTHER" id="PTHR31669">
    <property type="entry name" value="PROTEIN FAR1-RELATED SEQUENCE 10-RELATED"/>
    <property type="match status" value="1"/>
</dbReference>
<evidence type="ECO:0000256" key="3">
    <source>
        <dbReference type="ARBA" id="ARBA00022771"/>
    </source>
</evidence>
<dbReference type="OMA" id="GFTKVDC"/>
<evidence type="ECO:0000256" key="6">
    <source>
        <dbReference type="RuleBase" id="RU367018"/>
    </source>
</evidence>
<feature type="domain" description="SWIM-type" evidence="8">
    <location>
        <begin position="572"/>
        <end position="608"/>
    </location>
</feature>
<protein>
    <recommendedName>
        <fullName evidence="6">Protein FAR1-RELATED SEQUENCE</fullName>
    </recommendedName>
</protein>
<dbReference type="EnsemblPlants" id="QL02p015986:mrna">
    <property type="protein sequence ID" value="QL02p015986:mrna"/>
    <property type="gene ID" value="QL02p015986"/>
</dbReference>
<dbReference type="GO" id="GO:0006355">
    <property type="term" value="P:regulation of DNA-templated transcription"/>
    <property type="evidence" value="ECO:0007669"/>
    <property type="project" value="UniProtKB-UniRule"/>
</dbReference>
<keyword evidence="7" id="KW-0175">Coiled coil</keyword>
<evidence type="ECO:0000256" key="7">
    <source>
        <dbReference type="SAM" id="Coils"/>
    </source>
</evidence>
<proteinExistence type="inferred from homology"/>
<dbReference type="GO" id="GO:0008270">
    <property type="term" value="F:zinc ion binding"/>
    <property type="evidence" value="ECO:0007669"/>
    <property type="project" value="UniProtKB-UniRule"/>
</dbReference>
<dbReference type="AlphaFoldDB" id="A0A7N2KTS2"/>
<keyword evidence="10" id="KW-1185">Reference proteome</keyword>
<dbReference type="SMART" id="SM00575">
    <property type="entry name" value="ZnF_PMZ"/>
    <property type="match status" value="1"/>
</dbReference>
<dbReference type="PROSITE" id="PS50966">
    <property type="entry name" value="ZF_SWIM"/>
    <property type="match status" value="1"/>
</dbReference>
<keyword evidence="3 5" id="KW-0863">Zinc-finger</keyword>
<evidence type="ECO:0000259" key="8">
    <source>
        <dbReference type="PROSITE" id="PS50966"/>
    </source>
</evidence>
<feature type="coiled-coil region" evidence="7">
    <location>
        <begin position="711"/>
        <end position="763"/>
    </location>
</feature>
<evidence type="ECO:0000313" key="10">
    <source>
        <dbReference type="Proteomes" id="UP000594261"/>
    </source>
</evidence>
<name>A0A7N2KTS2_QUELO</name>
<dbReference type="InterPro" id="IPR006564">
    <property type="entry name" value="Znf_PMZ"/>
</dbReference>
<dbReference type="InterPro" id="IPR018289">
    <property type="entry name" value="MULE_transposase_dom"/>
</dbReference>
<dbReference type="Gramene" id="QL02p015986:mrna">
    <property type="protein sequence ID" value="QL02p015986:mrna"/>
    <property type="gene ID" value="QL02p015986"/>
</dbReference>
<comment type="function">
    <text evidence="6">Putative transcription activator involved in regulating light control of development.</text>
</comment>
<dbReference type="InterPro" id="IPR031052">
    <property type="entry name" value="FHY3/FAR1"/>
</dbReference>
<dbReference type="InterPro" id="IPR007527">
    <property type="entry name" value="Znf_SWIM"/>
</dbReference>
<dbReference type="InterPro" id="IPR004330">
    <property type="entry name" value="FAR1_DNA_bnd_dom"/>
</dbReference>
<evidence type="ECO:0000256" key="5">
    <source>
        <dbReference type="PROSITE-ProRule" id="PRU00325"/>
    </source>
</evidence>
<dbReference type="InParanoid" id="A0A7N2KTS2"/>
<dbReference type="Pfam" id="PF10551">
    <property type="entry name" value="MULE"/>
    <property type="match status" value="1"/>
</dbReference>
<reference evidence="9" key="2">
    <citation type="submission" date="2021-01" db="UniProtKB">
        <authorList>
            <consortium name="EnsemblPlants"/>
        </authorList>
    </citation>
    <scope>IDENTIFICATION</scope>
</reference>
<keyword evidence="6" id="KW-0539">Nucleus</keyword>
<evidence type="ECO:0000313" key="9">
    <source>
        <dbReference type="EnsemblPlants" id="QL02p015986:mrna"/>
    </source>
</evidence>
<dbReference type="GeneID" id="115974722"/>
<reference evidence="10" key="1">
    <citation type="journal article" date="2016" name="G3 (Bethesda)">
        <title>First Draft Assembly and Annotation of the Genome of a California Endemic Oak Quercus lobata Nee (Fagaceae).</title>
        <authorList>
            <person name="Sork V.L."/>
            <person name="Fitz-Gibbon S.T."/>
            <person name="Puiu D."/>
            <person name="Crepeau M."/>
            <person name="Gugger P.F."/>
            <person name="Sherman R."/>
            <person name="Stevens K."/>
            <person name="Langley C.H."/>
            <person name="Pellegrini M."/>
            <person name="Salzberg S.L."/>
        </authorList>
    </citation>
    <scope>NUCLEOTIDE SEQUENCE [LARGE SCALE GENOMIC DNA]</scope>
    <source>
        <strain evidence="10">cv. SW786</strain>
    </source>
</reference>
<dbReference type="RefSeq" id="XP_030951076.1">
    <property type="nucleotide sequence ID" value="XM_031095216.1"/>
</dbReference>
<dbReference type="GO" id="GO:0005634">
    <property type="term" value="C:nucleus"/>
    <property type="evidence" value="ECO:0007669"/>
    <property type="project" value="UniProtKB-SubCell"/>
</dbReference>
<accession>A0A7N2KTS2</accession>
<dbReference type="Proteomes" id="UP000594261">
    <property type="component" value="Chromosome 2"/>
</dbReference>
<evidence type="ECO:0000256" key="2">
    <source>
        <dbReference type="ARBA" id="ARBA00022723"/>
    </source>
</evidence>
<evidence type="ECO:0000256" key="4">
    <source>
        <dbReference type="ARBA" id="ARBA00022833"/>
    </source>
</evidence>
<sequence length="766" mass="87288">MDFEPLNIENEVMEFDASGSMEDDTATLDLENHDDDYERDYNGESFEGSNPSTSNVFLTHNGEEPNLEPYEGMEFDSEQAARIFYNSYARRIGFSTRVSVYQRSRRDGSIICRQIVCSREGFRREGGENRSKRQRTVTRVGCKAQMTVKKQSSGKWAVSKLVKDHNHELVPPDKVHCLRSHRHVSGPARSLIDTLQAAGMGPSGVMSVLIKESGGINNVGFTKVDCQNYMSSSRQRSLGSGGQIVFDYLKQMQAEDPDFFCAVQGDFENLTGNIFWADPNSRMNYNYFGDTVTFDTTYRTNRYRVPFAPFTGWNHHGQPVLFGCALLLNESESSFVWLFQTWLAAMSGRFPISITTDQDRIIRAAVVQVFPETRHRFCKWNVLREAQEKLSDVYHARPNFEVEFQKCINLTETNDEFESCWESLLQRYDLGDNEWLQSMYNARHQWVPVYLRDTFFGEMSINQGSDNINSYFDGYINASTNVQVLIKQYEKAIASRYEKEVKADYDTINTLPVLKTPSPMEKQAANLYTRKIFMIFQEELVETLAYPATIIDDTGSETMYRVAKFGEDHKTHFVRFNIFEKKASCSCQMFEFAGIICRHILAVFRVTNVLTLPSHYILKRWTRNAKSGVLLDQCTLGLPSDSQESSAARYDNLRQEAIKYVEEGAESVPIYNVAMAALQEAAKKVAAAKKHGSGVHQSGLDNGSPQLQSYSLDQDKEIQALTAELENASQQCEAYRAKLSAVLKNLEEQKLKISVKVQNVRLNLRS</sequence>
<dbReference type="Pfam" id="PF03101">
    <property type="entry name" value="FAR1"/>
    <property type="match status" value="1"/>
</dbReference>
<dbReference type="OrthoDB" id="1927586at2759"/>
<dbReference type="PANTHER" id="PTHR31669:SF225">
    <property type="entry name" value="OS03G0655600 PROTEIN"/>
    <property type="match status" value="1"/>
</dbReference>